<comment type="caution">
    <text evidence="3">The sequence shown here is derived from an EMBL/GenBank/DDBJ whole genome shotgun (WGS) entry which is preliminary data.</text>
</comment>
<dbReference type="Proteomes" id="UP001240236">
    <property type="component" value="Unassembled WGS sequence"/>
</dbReference>
<dbReference type="Pfam" id="PF10979">
    <property type="entry name" value="DUF2786"/>
    <property type="match status" value="1"/>
</dbReference>
<sequence>MSDQILAKVRKLLAKAEDPACTPAEAEAFTAKAADLIAKYGVDRALLAAREPGTDLVGDRVVVLHPPYALDKAGLLAGVAGALRCRTVRRREGDAWAMHLFGFGSDLERAELLYTSLLVQAAHGMAAAPVPPWENTAAFRRSWLAGFSAAIAGRLRQAEASAAAQAGTSTDLVLVDRSHRVEARVSEIYPQLRTASRRRLAGGGMRQGYAAGTRADLGGVSSIADRR</sequence>
<proteinExistence type="predicted"/>
<dbReference type="InterPro" id="IPR024498">
    <property type="entry name" value="DUF2786"/>
</dbReference>
<evidence type="ECO:0008006" key="5">
    <source>
        <dbReference type="Google" id="ProtNLM"/>
    </source>
</evidence>
<dbReference type="Pfam" id="PF23771">
    <property type="entry name" value="DUF7168"/>
    <property type="match status" value="1"/>
</dbReference>
<evidence type="ECO:0000313" key="3">
    <source>
        <dbReference type="EMBL" id="MDQ0367946.1"/>
    </source>
</evidence>
<dbReference type="InterPro" id="IPR055592">
    <property type="entry name" value="DUF7168"/>
</dbReference>
<feature type="domain" description="DUF2786" evidence="1">
    <location>
        <begin position="5"/>
        <end position="44"/>
    </location>
</feature>
<dbReference type="EMBL" id="JAUSUZ010000001">
    <property type="protein sequence ID" value="MDQ0367946.1"/>
    <property type="molecule type" value="Genomic_DNA"/>
</dbReference>
<accession>A0AAE3W244</accession>
<reference evidence="3 4" key="1">
    <citation type="submission" date="2023-07" db="EMBL/GenBank/DDBJ databases">
        <title>Sequencing the genomes of 1000 actinobacteria strains.</title>
        <authorList>
            <person name="Klenk H.-P."/>
        </authorList>
    </citation>
    <scope>NUCLEOTIDE SEQUENCE [LARGE SCALE GENOMIC DNA]</scope>
    <source>
        <strain evidence="3 4">DSM 44709</strain>
    </source>
</reference>
<organism evidence="3 4">
    <name type="scientific">Catenuloplanes indicus</name>
    <dbReference type="NCBI Taxonomy" id="137267"/>
    <lineage>
        <taxon>Bacteria</taxon>
        <taxon>Bacillati</taxon>
        <taxon>Actinomycetota</taxon>
        <taxon>Actinomycetes</taxon>
        <taxon>Micromonosporales</taxon>
        <taxon>Micromonosporaceae</taxon>
        <taxon>Catenuloplanes</taxon>
    </lineage>
</organism>
<protein>
    <recommendedName>
        <fullName evidence="5">DUF2786 domain-containing protein</fullName>
    </recommendedName>
</protein>
<dbReference type="RefSeq" id="WP_307242299.1">
    <property type="nucleotide sequence ID" value="NZ_JAUSUZ010000001.1"/>
</dbReference>
<evidence type="ECO:0000259" key="1">
    <source>
        <dbReference type="Pfam" id="PF10979"/>
    </source>
</evidence>
<keyword evidence="4" id="KW-1185">Reference proteome</keyword>
<feature type="domain" description="DUF7168" evidence="2">
    <location>
        <begin position="73"/>
        <end position="166"/>
    </location>
</feature>
<name>A0AAE3W244_9ACTN</name>
<gene>
    <name evidence="3" type="ORF">J2S42_004615</name>
</gene>
<dbReference type="AlphaFoldDB" id="A0AAE3W244"/>
<evidence type="ECO:0000313" key="4">
    <source>
        <dbReference type="Proteomes" id="UP001240236"/>
    </source>
</evidence>
<evidence type="ECO:0000259" key="2">
    <source>
        <dbReference type="Pfam" id="PF23771"/>
    </source>
</evidence>